<name>A0A4Q2M933_9MICO</name>
<dbReference type="EMBL" id="JACCBI010000001">
    <property type="protein sequence ID" value="NYD66066.1"/>
    <property type="molecule type" value="Genomic_DNA"/>
</dbReference>
<dbReference type="InterPro" id="IPR003339">
    <property type="entry name" value="ABC/ECF_trnsptr_transmembrane"/>
</dbReference>
<feature type="transmembrane region" description="Helical" evidence="6">
    <location>
        <begin position="226"/>
        <end position="248"/>
    </location>
</feature>
<reference evidence="7 10" key="2">
    <citation type="submission" date="2020-07" db="EMBL/GenBank/DDBJ databases">
        <title>Sequencing the genomes of 1000 actinobacteria strains.</title>
        <authorList>
            <person name="Klenk H.-P."/>
        </authorList>
    </citation>
    <scope>NUCLEOTIDE SEQUENCE [LARGE SCALE GENOMIC DNA]</scope>
    <source>
        <strain evidence="7 10">DSM 23870</strain>
    </source>
</reference>
<evidence type="ECO:0000256" key="3">
    <source>
        <dbReference type="ARBA" id="ARBA00022692"/>
    </source>
</evidence>
<dbReference type="EMBL" id="SDPM01000005">
    <property type="protein sequence ID" value="RXZ86392.1"/>
    <property type="molecule type" value="Genomic_DNA"/>
</dbReference>
<keyword evidence="9" id="KW-1185">Reference proteome</keyword>
<evidence type="ECO:0000256" key="5">
    <source>
        <dbReference type="ARBA" id="ARBA00023136"/>
    </source>
</evidence>
<dbReference type="RefSeq" id="WP_129175277.1">
    <property type="nucleotide sequence ID" value="NZ_JACCBI010000001.1"/>
</dbReference>
<dbReference type="AlphaFoldDB" id="A0A4Q2M933"/>
<feature type="transmembrane region" description="Helical" evidence="6">
    <location>
        <begin position="7"/>
        <end position="26"/>
    </location>
</feature>
<evidence type="ECO:0000313" key="10">
    <source>
        <dbReference type="Proteomes" id="UP000581087"/>
    </source>
</evidence>
<evidence type="ECO:0000313" key="7">
    <source>
        <dbReference type="EMBL" id="NYD66066.1"/>
    </source>
</evidence>
<evidence type="ECO:0000256" key="1">
    <source>
        <dbReference type="ARBA" id="ARBA00004141"/>
    </source>
</evidence>
<dbReference type="OrthoDB" id="6400at2"/>
<dbReference type="PANTHER" id="PTHR34857">
    <property type="entry name" value="SLL0384 PROTEIN"/>
    <property type="match status" value="1"/>
</dbReference>
<evidence type="ECO:0000313" key="8">
    <source>
        <dbReference type="EMBL" id="RXZ86392.1"/>
    </source>
</evidence>
<keyword evidence="5 6" id="KW-0472">Membrane</keyword>
<evidence type="ECO:0000256" key="2">
    <source>
        <dbReference type="ARBA" id="ARBA00022475"/>
    </source>
</evidence>
<dbReference type="CDD" id="cd16914">
    <property type="entry name" value="EcfT"/>
    <property type="match status" value="1"/>
</dbReference>
<feature type="transmembrane region" description="Helical" evidence="6">
    <location>
        <begin position="32"/>
        <end position="49"/>
    </location>
</feature>
<keyword evidence="3 6" id="KW-0812">Transmembrane</keyword>
<keyword evidence="2" id="KW-1003">Cell membrane</keyword>
<protein>
    <submittedName>
        <fullName evidence="7">Cobalt/nickel transport system permease protein/energy-coupling factor transport system permease protein</fullName>
    </submittedName>
    <submittedName>
        <fullName evidence="8">Energy-coupling factor transporter transmembrane protein EcfT</fullName>
    </submittedName>
</protein>
<comment type="subcellular location">
    <subcellularLocation>
        <location evidence="1">Membrane</location>
        <topology evidence="1">Multi-pass membrane protein</topology>
    </subcellularLocation>
</comment>
<dbReference type="Proteomes" id="UP000581087">
    <property type="component" value="Unassembled WGS sequence"/>
</dbReference>
<evidence type="ECO:0000256" key="6">
    <source>
        <dbReference type="SAM" id="Phobius"/>
    </source>
</evidence>
<organism evidence="8 9">
    <name type="scientific">Agromyces atrinae</name>
    <dbReference type="NCBI Taxonomy" id="592376"/>
    <lineage>
        <taxon>Bacteria</taxon>
        <taxon>Bacillati</taxon>
        <taxon>Actinomycetota</taxon>
        <taxon>Actinomycetes</taxon>
        <taxon>Micrococcales</taxon>
        <taxon>Microbacteriaceae</taxon>
        <taxon>Agromyces</taxon>
    </lineage>
</organism>
<proteinExistence type="predicted"/>
<feature type="transmembrane region" description="Helical" evidence="6">
    <location>
        <begin position="61"/>
        <end position="78"/>
    </location>
</feature>
<dbReference type="Pfam" id="PF02361">
    <property type="entry name" value="CbiQ"/>
    <property type="match status" value="1"/>
</dbReference>
<accession>A0A4Q2M933</accession>
<sequence length="249" mass="27071">MQKSITGLYPGTKFIGALFLGITAFIVPTYWYSIGAFLACIVLAFLAGIGPKFLRTVRNTLLVLAIFMFGIRTLFGGGETVLWKWGNLSVTVESLNNATTIVTAILALGAALLLFFLITPVKDITAALENAGMAPSATYVVLSAIQMIPEMRKQSATIMDAQKTRGVETEGKLLTRMKAFVPTLGPLVLSSIASTEERVITLESRAFTAPVTKTRLYVVTKERRDVVIQVVLIALFVLIVIGRIALWLL</sequence>
<comment type="caution">
    <text evidence="8">The sequence shown here is derived from an EMBL/GenBank/DDBJ whole genome shotgun (WGS) entry which is preliminary data.</text>
</comment>
<keyword evidence="4 6" id="KW-1133">Transmembrane helix</keyword>
<dbReference type="GO" id="GO:0005886">
    <property type="term" value="C:plasma membrane"/>
    <property type="evidence" value="ECO:0007669"/>
    <property type="project" value="UniProtKB-ARBA"/>
</dbReference>
<dbReference type="InterPro" id="IPR051611">
    <property type="entry name" value="ECF_transporter_component"/>
</dbReference>
<gene>
    <name evidence="7" type="ORF">BJ972_000585</name>
    <name evidence="8" type="ORF">ESP50_11605</name>
</gene>
<feature type="transmembrane region" description="Helical" evidence="6">
    <location>
        <begin position="98"/>
        <end position="118"/>
    </location>
</feature>
<reference evidence="8 9" key="1">
    <citation type="submission" date="2019-01" db="EMBL/GenBank/DDBJ databases">
        <title>Agromyces.</title>
        <authorList>
            <person name="Li J."/>
        </authorList>
    </citation>
    <scope>NUCLEOTIDE SEQUENCE [LARGE SCALE GENOMIC DNA]</scope>
    <source>
        <strain evidence="8 9">DSM 23870</strain>
    </source>
</reference>
<evidence type="ECO:0000256" key="4">
    <source>
        <dbReference type="ARBA" id="ARBA00022989"/>
    </source>
</evidence>
<dbReference type="Proteomes" id="UP000292686">
    <property type="component" value="Unassembled WGS sequence"/>
</dbReference>
<evidence type="ECO:0000313" key="9">
    <source>
        <dbReference type="Proteomes" id="UP000292686"/>
    </source>
</evidence>
<dbReference type="PANTHER" id="PTHR34857:SF2">
    <property type="entry name" value="SLL0384 PROTEIN"/>
    <property type="match status" value="1"/>
</dbReference>